<proteinExistence type="predicted"/>
<dbReference type="PROSITE" id="PS50005">
    <property type="entry name" value="TPR"/>
    <property type="match status" value="1"/>
</dbReference>
<dbReference type="Pfam" id="PF13374">
    <property type="entry name" value="TPR_10"/>
    <property type="match status" value="1"/>
</dbReference>
<evidence type="ECO:0000256" key="1">
    <source>
        <dbReference type="PROSITE-ProRule" id="PRU00339"/>
    </source>
</evidence>
<dbReference type="SMART" id="SM00028">
    <property type="entry name" value="TPR"/>
    <property type="match status" value="3"/>
</dbReference>
<dbReference type="Pfam" id="PF13424">
    <property type="entry name" value="TPR_12"/>
    <property type="match status" value="2"/>
</dbReference>
<keyword evidence="1" id="KW-0802">TPR repeat</keyword>
<dbReference type="EMBL" id="LSRX01000258">
    <property type="protein sequence ID" value="OLQ02660.1"/>
    <property type="molecule type" value="Genomic_DNA"/>
</dbReference>
<sequence length="372" mass="40382">MLQPGARSAVTPLPCIPRALSVPRNLRAPPGRSAWWRLLPAAAPVFVGASACRAILGDAANRARRLQDENLPVELKRRKDVVAQLRDSATPDAVVAALDDLGVAFLAIGESAKAEEAFRRAFQLCQASALDTDSLWAANNLAVALKAQGPDRYREAQKLYQETLEARLRNDPDEKNPSTFTSLNNLAVLLKVQGQVVEAERMYRRALQRRRAVLGNTDPDTLTSINNLASLLSVTGQTEEAESLYAEALAGCRAKLGNKDMDTLLSADNLASLLFREGRAAEAEPLFREAALGLGALLGARHPETLRTLDNLAVALSALGRLEEAEKMLRATVQSFRETLGPDHPDTLVAEDNLRSIMEERSAEDIETMSSA</sequence>
<dbReference type="PANTHER" id="PTHR46082">
    <property type="entry name" value="ATP/GTP-BINDING PROTEIN-RELATED"/>
    <property type="match status" value="1"/>
</dbReference>
<dbReference type="OrthoDB" id="626167at2759"/>
<name>A0A1Q9E5G4_SYMMI</name>
<dbReference type="Proteomes" id="UP000186817">
    <property type="component" value="Unassembled WGS sequence"/>
</dbReference>
<feature type="repeat" description="TPR" evidence="1">
    <location>
        <begin position="95"/>
        <end position="128"/>
    </location>
</feature>
<evidence type="ECO:0000313" key="2">
    <source>
        <dbReference type="EMBL" id="OLQ02660.1"/>
    </source>
</evidence>
<dbReference type="OMA" id="LMARHMF"/>
<accession>A0A1Q9E5G4</accession>
<keyword evidence="3" id="KW-1185">Reference proteome</keyword>
<dbReference type="InterPro" id="IPR053137">
    <property type="entry name" value="NLR-like"/>
</dbReference>
<comment type="caution">
    <text evidence="2">The sequence shown here is derived from an EMBL/GenBank/DDBJ whole genome shotgun (WGS) entry which is preliminary data.</text>
</comment>
<dbReference type="SUPFAM" id="SSF48452">
    <property type="entry name" value="TPR-like"/>
    <property type="match status" value="2"/>
</dbReference>
<dbReference type="InterPro" id="IPR019734">
    <property type="entry name" value="TPR_rpt"/>
</dbReference>
<dbReference type="PANTHER" id="PTHR46082:SF6">
    <property type="entry name" value="AAA+ ATPASE DOMAIN-CONTAINING PROTEIN-RELATED"/>
    <property type="match status" value="1"/>
</dbReference>
<evidence type="ECO:0000313" key="3">
    <source>
        <dbReference type="Proteomes" id="UP000186817"/>
    </source>
</evidence>
<reference evidence="2 3" key="1">
    <citation type="submission" date="2016-02" db="EMBL/GenBank/DDBJ databases">
        <title>Genome analysis of coral dinoflagellate symbionts highlights evolutionary adaptations to a symbiotic lifestyle.</title>
        <authorList>
            <person name="Aranda M."/>
            <person name="Li Y."/>
            <person name="Liew Y.J."/>
            <person name="Baumgarten S."/>
            <person name="Simakov O."/>
            <person name="Wilson M."/>
            <person name="Piel J."/>
            <person name="Ashoor H."/>
            <person name="Bougouffa S."/>
            <person name="Bajic V.B."/>
            <person name="Ryu T."/>
            <person name="Ravasi T."/>
            <person name="Bayer T."/>
            <person name="Micklem G."/>
            <person name="Kim H."/>
            <person name="Bhak J."/>
            <person name="Lajeunesse T.C."/>
            <person name="Voolstra C.R."/>
        </authorList>
    </citation>
    <scope>NUCLEOTIDE SEQUENCE [LARGE SCALE GENOMIC DNA]</scope>
    <source>
        <strain evidence="2 3">CCMP2467</strain>
    </source>
</reference>
<dbReference type="InterPro" id="IPR011990">
    <property type="entry name" value="TPR-like_helical_dom_sf"/>
</dbReference>
<dbReference type="AlphaFoldDB" id="A0A1Q9E5G4"/>
<organism evidence="2 3">
    <name type="scientific">Symbiodinium microadriaticum</name>
    <name type="common">Dinoflagellate</name>
    <name type="synonym">Zooxanthella microadriatica</name>
    <dbReference type="NCBI Taxonomy" id="2951"/>
    <lineage>
        <taxon>Eukaryota</taxon>
        <taxon>Sar</taxon>
        <taxon>Alveolata</taxon>
        <taxon>Dinophyceae</taxon>
        <taxon>Suessiales</taxon>
        <taxon>Symbiodiniaceae</taxon>
        <taxon>Symbiodinium</taxon>
    </lineage>
</organism>
<protein>
    <submittedName>
        <fullName evidence="2">Kinesin light chain</fullName>
    </submittedName>
</protein>
<gene>
    <name evidence="2" type="primary">klc-2</name>
    <name evidence="2" type="ORF">AK812_SmicGene14454</name>
</gene>
<dbReference type="Gene3D" id="1.25.40.10">
    <property type="entry name" value="Tetratricopeptide repeat domain"/>
    <property type="match status" value="2"/>
</dbReference>